<proteinExistence type="inferred from homology"/>
<dbReference type="PANTHER" id="PTHR20854">
    <property type="entry name" value="INOSITOL MONOPHOSPHATASE"/>
    <property type="match status" value="1"/>
</dbReference>
<feature type="binding site" evidence="2">
    <location>
        <position position="187"/>
    </location>
    <ligand>
        <name>Mg(2+)</name>
        <dbReference type="ChEBI" id="CHEBI:18420"/>
        <label>1</label>
        <note>catalytic</note>
    </ligand>
</feature>
<evidence type="ECO:0000313" key="4">
    <source>
        <dbReference type="Proteomes" id="UP000231070"/>
    </source>
</evidence>
<evidence type="ECO:0000256" key="1">
    <source>
        <dbReference type="ARBA" id="ARBA00009759"/>
    </source>
</evidence>
<feature type="binding site" evidence="2">
    <location>
        <position position="189"/>
    </location>
    <ligand>
        <name>Mg(2+)</name>
        <dbReference type="ChEBI" id="CHEBI:18420"/>
        <label>1</label>
        <note>catalytic</note>
    </ligand>
</feature>
<protein>
    <recommendedName>
        <fullName evidence="5">Inositol monophosphatase</fullName>
    </recommendedName>
</protein>
<name>A0A2G9WUJ6_9HYPH</name>
<evidence type="ECO:0000256" key="2">
    <source>
        <dbReference type="PIRSR" id="PIRSR600760-2"/>
    </source>
</evidence>
<comment type="caution">
    <text evidence="3">The sequence shown here is derived from an EMBL/GenBank/DDBJ whole genome shotgun (WGS) entry which is preliminary data.</text>
</comment>
<dbReference type="GO" id="GO:0007165">
    <property type="term" value="P:signal transduction"/>
    <property type="evidence" value="ECO:0007669"/>
    <property type="project" value="TreeGrafter"/>
</dbReference>
<feature type="binding site" evidence="2">
    <location>
        <position position="164"/>
    </location>
    <ligand>
        <name>Mg(2+)</name>
        <dbReference type="ChEBI" id="CHEBI:18420"/>
        <label>1</label>
        <note>catalytic</note>
    </ligand>
</feature>
<dbReference type="AlphaFoldDB" id="A0A2G9WUJ6"/>
<dbReference type="GO" id="GO:0008934">
    <property type="term" value="F:inositol monophosphate 1-phosphatase activity"/>
    <property type="evidence" value="ECO:0007669"/>
    <property type="project" value="TreeGrafter"/>
</dbReference>
<feature type="binding site" evidence="2">
    <location>
        <position position="316"/>
    </location>
    <ligand>
        <name>Mg(2+)</name>
        <dbReference type="ChEBI" id="CHEBI:18420"/>
        <label>1</label>
        <note>catalytic</note>
    </ligand>
</feature>
<dbReference type="InterPro" id="IPR000760">
    <property type="entry name" value="Inositol_monophosphatase-like"/>
</dbReference>
<keyword evidence="2" id="KW-0479">Metal-binding</keyword>
<dbReference type="OrthoDB" id="9785695at2"/>
<dbReference type="SUPFAM" id="SSF56655">
    <property type="entry name" value="Carbohydrate phosphatase"/>
    <property type="match status" value="1"/>
</dbReference>
<dbReference type="Proteomes" id="UP000231070">
    <property type="component" value="Unassembled WGS sequence"/>
</dbReference>
<dbReference type="GO" id="GO:0006020">
    <property type="term" value="P:inositol metabolic process"/>
    <property type="evidence" value="ECO:0007669"/>
    <property type="project" value="TreeGrafter"/>
</dbReference>
<dbReference type="EMBL" id="NQVN01000010">
    <property type="protein sequence ID" value="PIO98343.1"/>
    <property type="molecule type" value="Genomic_DNA"/>
</dbReference>
<dbReference type="GO" id="GO:0046872">
    <property type="term" value="F:metal ion binding"/>
    <property type="evidence" value="ECO:0007669"/>
    <property type="project" value="UniProtKB-KW"/>
</dbReference>
<gene>
    <name evidence="3" type="ORF">CJ014_15365</name>
</gene>
<sequence>MAVRKIRKGKMAIRADSATCEAIAQPSAALKVRAARQNGPMMRPIARTAFLRNPLKKVGETPQNARVRHGLPSCSRRPLGAFHPADNPEFAMTITRQDIDFLVATAKAAADTEIMPHFSNLTAADIKTKAHASDFVTIADTASEELIAKRVRAAWGDDFLFLGEEIMERQPTLIDRLMEAPRAVVVDPIDGTFNYANGVPAFAVIISVIERGEVKGGIIYDPVRGDAACAIAGGGAFLVGNGRPDRPLRVAPAAPLSDMQGCAGWYYASPEERDRLLSGFSCAWGIMNYRCGGQEMRLLVDGRIHFCYYHKLSPWDHAAGWLIHREAGGYSALLDGSPYRPDLRAGGLLMTPDEASWNELATALRG</sequence>
<keyword evidence="4" id="KW-1185">Reference proteome</keyword>
<dbReference type="PANTHER" id="PTHR20854:SF4">
    <property type="entry name" value="INOSITOL-1-MONOPHOSPHATASE-RELATED"/>
    <property type="match status" value="1"/>
</dbReference>
<reference evidence="3 4" key="1">
    <citation type="submission" date="2017-08" db="EMBL/GenBank/DDBJ databases">
        <title>Pleomorphomonas carboxidotrophicus sp. nov., a new mesophilic hydrogenogenic carboxidotroph.</title>
        <authorList>
            <person name="Esquivel-Elizondo S."/>
            <person name="Krajmalnik-Brown R."/>
            <person name="Maldonado J."/>
        </authorList>
    </citation>
    <scope>NUCLEOTIDE SEQUENCE [LARGE SCALE GENOMIC DNA]</scope>
    <source>
        <strain evidence="3 4">SVCO-16</strain>
    </source>
</reference>
<organism evidence="3 4">
    <name type="scientific">Pleomorphomonas carboxyditropha</name>
    <dbReference type="NCBI Taxonomy" id="2023338"/>
    <lineage>
        <taxon>Bacteria</taxon>
        <taxon>Pseudomonadati</taxon>
        <taxon>Pseudomonadota</taxon>
        <taxon>Alphaproteobacteria</taxon>
        <taxon>Hyphomicrobiales</taxon>
        <taxon>Pleomorphomonadaceae</taxon>
        <taxon>Pleomorphomonas</taxon>
    </lineage>
</organism>
<dbReference type="PRINTS" id="PR00377">
    <property type="entry name" value="IMPHPHTASES"/>
</dbReference>
<keyword evidence="2" id="KW-0460">Magnesium</keyword>
<accession>A0A2G9WUJ6</accession>
<dbReference type="Gene3D" id="3.30.540.10">
    <property type="entry name" value="Fructose-1,6-Bisphosphatase, subunit A, domain 1"/>
    <property type="match status" value="1"/>
</dbReference>
<comment type="cofactor">
    <cofactor evidence="2">
        <name>Mg(2+)</name>
        <dbReference type="ChEBI" id="CHEBI:18420"/>
    </cofactor>
</comment>
<dbReference type="Pfam" id="PF00459">
    <property type="entry name" value="Inositol_P"/>
    <property type="match status" value="1"/>
</dbReference>
<feature type="binding site" evidence="2">
    <location>
        <position position="190"/>
    </location>
    <ligand>
        <name>Mg(2+)</name>
        <dbReference type="ChEBI" id="CHEBI:18420"/>
        <label>1</label>
        <note>catalytic</note>
    </ligand>
</feature>
<dbReference type="Gene3D" id="3.40.190.80">
    <property type="match status" value="1"/>
</dbReference>
<comment type="similarity">
    <text evidence="1">Belongs to the inositol monophosphatase superfamily.</text>
</comment>
<evidence type="ECO:0008006" key="5">
    <source>
        <dbReference type="Google" id="ProtNLM"/>
    </source>
</evidence>
<evidence type="ECO:0000313" key="3">
    <source>
        <dbReference type="EMBL" id="PIO98343.1"/>
    </source>
</evidence>